<evidence type="ECO:0000313" key="1">
    <source>
        <dbReference type="EMBL" id="KAF2088373.1"/>
    </source>
</evidence>
<keyword evidence="2" id="KW-1185">Reference proteome</keyword>
<organism evidence="1 2">
    <name type="scientific">Saccharata proteae CBS 121410</name>
    <dbReference type="NCBI Taxonomy" id="1314787"/>
    <lineage>
        <taxon>Eukaryota</taxon>
        <taxon>Fungi</taxon>
        <taxon>Dikarya</taxon>
        <taxon>Ascomycota</taxon>
        <taxon>Pezizomycotina</taxon>
        <taxon>Dothideomycetes</taxon>
        <taxon>Dothideomycetes incertae sedis</taxon>
        <taxon>Botryosphaeriales</taxon>
        <taxon>Saccharataceae</taxon>
        <taxon>Saccharata</taxon>
    </lineage>
</organism>
<dbReference type="EMBL" id="ML978717">
    <property type="protein sequence ID" value="KAF2088373.1"/>
    <property type="molecule type" value="Genomic_DNA"/>
</dbReference>
<feature type="non-terminal residue" evidence="1">
    <location>
        <position position="285"/>
    </location>
</feature>
<reference evidence="1" key="1">
    <citation type="journal article" date="2020" name="Stud. Mycol.">
        <title>101 Dothideomycetes genomes: a test case for predicting lifestyles and emergence of pathogens.</title>
        <authorList>
            <person name="Haridas S."/>
            <person name="Albert R."/>
            <person name="Binder M."/>
            <person name="Bloem J."/>
            <person name="Labutti K."/>
            <person name="Salamov A."/>
            <person name="Andreopoulos B."/>
            <person name="Baker S."/>
            <person name="Barry K."/>
            <person name="Bills G."/>
            <person name="Bluhm B."/>
            <person name="Cannon C."/>
            <person name="Castanera R."/>
            <person name="Culley D."/>
            <person name="Daum C."/>
            <person name="Ezra D."/>
            <person name="Gonzalez J."/>
            <person name="Henrissat B."/>
            <person name="Kuo A."/>
            <person name="Liang C."/>
            <person name="Lipzen A."/>
            <person name="Lutzoni F."/>
            <person name="Magnuson J."/>
            <person name="Mondo S."/>
            <person name="Nolan M."/>
            <person name="Ohm R."/>
            <person name="Pangilinan J."/>
            <person name="Park H.-J."/>
            <person name="Ramirez L."/>
            <person name="Alfaro M."/>
            <person name="Sun H."/>
            <person name="Tritt A."/>
            <person name="Yoshinaga Y."/>
            <person name="Zwiers L.-H."/>
            <person name="Turgeon B."/>
            <person name="Goodwin S."/>
            <person name="Spatafora J."/>
            <person name="Crous P."/>
            <person name="Grigoriev I."/>
        </authorList>
    </citation>
    <scope>NUCLEOTIDE SEQUENCE</scope>
    <source>
        <strain evidence="1">CBS 121410</strain>
    </source>
</reference>
<dbReference type="Proteomes" id="UP000799776">
    <property type="component" value="Unassembled WGS sequence"/>
</dbReference>
<name>A0A9P4HYU2_9PEZI</name>
<proteinExistence type="predicted"/>
<gene>
    <name evidence="1" type="ORF">K490DRAFT_4302</name>
</gene>
<accession>A0A9P4HYU2</accession>
<dbReference type="AlphaFoldDB" id="A0A9P4HYU2"/>
<sequence>QSTEAFSKLLSQIFDLSHTHFKHLSTRPPDTHLSLIPPSLPSFLGNTAATHHLRAAYVTHLISSRLTARIFTPFLFSLDSPTDTDTDTLFATMSAQLRARSPRKEALWRHQTLTTLFTGSDAKRRINAAASSIVEDIVTSITPFAEPSEEEGIRTAVRRIVKLAAETWRFARLERELISAHMPAVGAGSEEDSKEGFWTPQAFDPAEFPGSGSPTMSAVVSSIGPLDEKEGEGADRKVLLRLFPVVRRECRQKDWRDGEGGDEDQGCVYSHGLALYDDDPPVVSR</sequence>
<protein>
    <submittedName>
        <fullName evidence="1">Uncharacterized protein</fullName>
    </submittedName>
</protein>
<comment type="caution">
    <text evidence="1">The sequence shown here is derived from an EMBL/GenBank/DDBJ whole genome shotgun (WGS) entry which is preliminary data.</text>
</comment>
<feature type="non-terminal residue" evidence="1">
    <location>
        <position position="1"/>
    </location>
</feature>
<evidence type="ECO:0000313" key="2">
    <source>
        <dbReference type="Proteomes" id="UP000799776"/>
    </source>
</evidence>
<dbReference type="OrthoDB" id="6365728at2759"/>